<reference evidence="1" key="1">
    <citation type="submission" date="2020-05" db="EMBL/GenBank/DDBJ databases">
        <authorList>
            <person name="Chiriac C."/>
            <person name="Salcher M."/>
            <person name="Ghai R."/>
            <person name="Kavagutti S V."/>
        </authorList>
    </citation>
    <scope>NUCLEOTIDE SEQUENCE</scope>
</reference>
<dbReference type="AlphaFoldDB" id="A0A6J7DL74"/>
<dbReference type="InterPro" id="IPR008972">
    <property type="entry name" value="Cupredoxin"/>
</dbReference>
<sequence>MHRPAIASILVLVSLAVAAPAIAAPQAPGRASATSTVKLIDSVMAPSSLTVRRGARVRFVWAGSIAHNLSGPGVPRSYLTARVRARTLTLTLRRKGSLRFLCTLHPGMALRVRVR</sequence>
<name>A0A6J7DL74_9ZZZZ</name>
<dbReference type="EMBL" id="CAFBLQ010000047">
    <property type="protein sequence ID" value="CAB4868023.1"/>
    <property type="molecule type" value="Genomic_DNA"/>
</dbReference>
<protein>
    <submittedName>
        <fullName evidence="1">Unannotated protein</fullName>
    </submittedName>
</protein>
<proteinExistence type="predicted"/>
<organism evidence="1">
    <name type="scientific">freshwater metagenome</name>
    <dbReference type="NCBI Taxonomy" id="449393"/>
    <lineage>
        <taxon>unclassified sequences</taxon>
        <taxon>metagenomes</taxon>
        <taxon>ecological metagenomes</taxon>
    </lineage>
</organism>
<dbReference type="SUPFAM" id="SSF49503">
    <property type="entry name" value="Cupredoxins"/>
    <property type="match status" value="1"/>
</dbReference>
<evidence type="ECO:0000313" key="1">
    <source>
        <dbReference type="EMBL" id="CAB4868023.1"/>
    </source>
</evidence>
<dbReference type="Gene3D" id="2.60.40.420">
    <property type="entry name" value="Cupredoxins - blue copper proteins"/>
    <property type="match status" value="1"/>
</dbReference>
<accession>A0A6J7DL74</accession>
<gene>
    <name evidence="1" type="ORF">UFOPK3423_00586</name>
</gene>